<feature type="domain" description="DUF6242" evidence="5">
    <location>
        <begin position="533"/>
        <end position="663"/>
    </location>
</feature>
<reference evidence="6" key="1">
    <citation type="submission" date="2021-07" db="EMBL/GenBank/DDBJ databases">
        <title>Aureisphaera sp. CAU 1614 isolated from sea sediment.</title>
        <authorList>
            <person name="Kim W."/>
        </authorList>
    </citation>
    <scope>NUCLEOTIDE SEQUENCE</scope>
    <source>
        <strain evidence="6">CAU 1614</strain>
    </source>
</reference>
<protein>
    <submittedName>
        <fullName evidence="6">T9SS type A sorting domain-containing protein</fullName>
    </submittedName>
</protein>
<evidence type="ECO:0000259" key="5">
    <source>
        <dbReference type="Pfam" id="PF25852"/>
    </source>
</evidence>
<dbReference type="NCBIfam" id="TIGR04183">
    <property type="entry name" value="Por_Secre_tail"/>
    <property type="match status" value="1"/>
</dbReference>
<proteinExistence type="predicted"/>
<dbReference type="PANTHER" id="PTHR43739:SF5">
    <property type="entry name" value="EXO-ALPHA-SIALIDASE"/>
    <property type="match status" value="1"/>
</dbReference>
<evidence type="ECO:0000313" key="7">
    <source>
        <dbReference type="Proteomes" id="UP001138686"/>
    </source>
</evidence>
<organism evidence="6 7">
    <name type="scientific">Halomarinibacterium sedimenti</name>
    <dbReference type="NCBI Taxonomy" id="2857106"/>
    <lineage>
        <taxon>Bacteria</taxon>
        <taxon>Pseudomonadati</taxon>
        <taxon>Bacteroidota</taxon>
        <taxon>Flavobacteriia</taxon>
        <taxon>Flavobacteriales</taxon>
        <taxon>Flavobacteriaceae</taxon>
        <taxon>Halomarinibacterium</taxon>
    </lineage>
</organism>
<evidence type="ECO:0000313" key="6">
    <source>
        <dbReference type="EMBL" id="MBW2938795.1"/>
    </source>
</evidence>
<name>A0A9X1JWF8_9FLAO</name>
<comment type="caution">
    <text evidence="6">The sequence shown here is derived from an EMBL/GenBank/DDBJ whole genome shotgun (WGS) entry which is preliminary data.</text>
</comment>
<dbReference type="InterPro" id="IPR058667">
    <property type="entry name" value="DUF6242_C"/>
</dbReference>
<keyword evidence="2" id="KW-0677">Repeat</keyword>
<feature type="domain" description="Secretion system C-terminal sorting" evidence="4">
    <location>
        <begin position="755"/>
        <end position="825"/>
    </location>
</feature>
<evidence type="ECO:0000259" key="4">
    <source>
        <dbReference type="Pfam" id="PF18962"/>
    </source>
</evidence>
<evidence type="ECO:0000259" key="3">
    <source>
        <dbReference type="Pfam" id="PF15902"/>
    </source>
</evidence>
<accession>A0A9X1JWF8</accession>
<dbReference type="CDD" id="cd15482">
    <property type="entry name" value="Sialidase_non-viral"/>
    <property type="match status" value="1"/>
</dbReference>
<dbReference type="Pfam" id="PF18962">
    <property type="entry name" value="Por_Secre_tail"/>
    <property type="match status" value="1"/>
</dbReference>
<gene>
    <name evidence="6" type="ORF">KXJ69_11800</name>
</gene>
<dbReference type="Pfam" id="PF15902">
    <property type="entry name" value="Sortilin-Vps10"/>
    <property type="match status" value="1"/>
</dbReference>
<dbReference type="RefSeq" id="WP_219053320.1">
    <property type="nucleotide sequence ID" value="NZ_JAHWDP010000005.1"/>
</dbReference>
<dbReference type="PROSITE" id="PS51257">
    <property type="entry name" value="PROKAR_LIPOPROTEIN"/>
    <property type="match status" value="1"/>
</dbReference>
<dbReference type="AlphaFoldDB" id="A0A9X1JWF8"/>
<keyword evidence="7" id="KW-1185">Reference proteome</keyword>
<feature type="domain" description="Sortilin N-terminal" evidence="3">
    <location>
        <begin position="211"/>
        <end position="337"/>
    </location>
</feature>
<dbReference type="InterPro" id="IPR052025">
    <property type="entry name" value="Xyloglucanase_GH74"/>
</dbReference>
<evidence type="ECO:0000256" key="2">
    <source>
        <dbReference type="ARBA" id="ARBA00022737"/>
    </source>
</evidence>
<dbReference type="Proteomes" id="UP001138686">
    <property type="component" value="Unassembled WGS sequence"/>
</dbReference>
<dbReference type="InterPro" id="IPR026444">
    <property type="entry name" value="Secre_tail"/>
</dbReference>
<dbReference type="Pfam" id="PF25852">
    <property type="entry name" value="DUF6242_C"/>
    <property type="match status" value="1"/>
</dbReference>
<dbReference type="EMBL" id="JAHWDP010000005">
    <property type="protein sequence ID" value="MBW2938795.1"/>
    <property type="molecule type" value="Genomic_DNA"/>
</dbReference>
<keyword evidence="1" id="KW-0732">Signal</keyword>
<dbReference type="GO" id="GO:0010411">
    <property type="term" value="P:xyloglucan metabolic process"/>
    <property type="evidence" value="ECO:0007669"/>
    <property type="project" value="TreeGrafter"/>
</dbReference>
<dbReference type="PANTHER" id="PTHR43739">
    <property type="entry name" value="XYLOGLUCANASE (EUROFUNG)"/>
    <property type="match status" value="1"/>
</dbReference>
<sequence length="826" mass="90456">MIRFLSLIAVVALISCDSSTEKNSKQLEEKYPHDFMFMQRAYPTGQIKTEAYKEAIQWKKQQTRNAGGIWEFVGPTNIGGRVTDIEIPIDQPQTYYVGAASGGIFKTTDAGATWNPIFDDQEMLSIGDIEISKNNADLIWVGTGEVNAGGGSLAYDGDGIYKSEDGGTTWEVKGLPDIGSISKIALDPNDDNTIFVGGMGPLFRNDTNRGVYRSTDGGDTWEQKLFVSDSTGIIDMVIHPSNGDIVYAASWERIRRPQYRQYGGETSRIYRSTDGGENWTELTNGLPSGPSDKGRISIAISQSNPSVLYARYTDAIGSIQGVYRTADGGDSWTTMNAAPLNNVGFHWWFRGIVVDPIDENIIYNVDFVVQKSLDGGATWSDTFDNVHVDQHALAFNTSVPGEVLLGNDGGFYKSANDGDSWVKDETLPITQFYRIYPENDDRIYGGAQDNSTMRTLTGSSNDWEIIYGGDGFQPLVDPNDSNIIYALSQYGNIGKSINGGASFFGATNGISGGDRKNWDTPIIFDPQDSQILYTGTQRVYKTTNGAGNWTAISPDLTNGAGGGNLNFGTIISIDVSSQDSNLIYVGTDDGNVWRTDDGGTNWINLSSSLPDRWVTKVESMPDFGNVDEVFVSFSGYRYGEDLGHVFYSNDRGNTWQDITTNLPDIPVNDLEFGGSFVTGLYLATDIGVYFSSFPGNDWFQWGDDLPSVPVTDISFENGNQKFGSYLYAGTYGRSIYKSFVGEAGIEDFSANNVSLFPNPALEHVTIQSKFSIDGVVTIYNQLGRKVLSETISGTEKTLTLSNLPAGLYFVTISSENRKVTKKLIVK</sequence>
<evidence type="ECO:0000256" key="1">
    <source>
        <dbReference type="ARBA" id="ARBA00022729"/>
    </source>
</evidence>
<dbReference type="InterPro" id="IPR031778">
    <property type="entry name" value="Sortilin_N"/>
</dbReference>